<accession>A0A2W6NEK7</accession>
<organism evidence="2 3">
    <name type="scientific">Paenibacillus silvae</name>
    <dbReference type="NCBI Taxonomy" id="1325358"/>
    <lineage>
        <taxon>Bacteria</taxon>
        <taxon>Bacillati</taxon>
        <taxon>Bacillota</taxon>
        <taxon>Bacilli</taxon>
        <taxon>Bacillales</taxon>
        <taxon>Paenibacillaceae</taxon>
        <taxon>Paenibacillus</taxon>
    </lineage>
</organism>
<sequence>MNVRMNYRTVSPGAFKAMMGLERYVSGQFEDKVLYELLKIRVSQINGCAFCLDMHAKDLMKLGDYGDHILLLSVWREVPLFTDQQRVMLELAEAITLISEQGVSMELYDKVREYFSENEIVDLIMAINSINSWNRIAITTGMYPGCF</sequence>
<dbReference type="PANTHER" id="PTHR34846">
    <property type="entry name" value="4-CARBOXYMUCONOLACTONE DECARBOXYLASE FAMILY PROTEIN (AFU_ORTHOLOGUE AFUA_6G11590)"/>
    <property type="match status" value="1"/>
</dbReference>
<dbReference type="EMBL" id="QKWW01000047">
    <property type="protein sequence ID" value="PZT54414.1"/>
    <property type="molecule type" value="Genomic_DNA"/>
</dbReference>
<dbReference type="SUPFAM" id="SSF69118">
    <property type="entry name" value="AhpD-like"/>
    <property type="match status" value="1"/>
</dbReference>
<name>A0A2W6NEK7_9BACL</name>
<dbReference type="PANTHER" id="PTHR34846:SF10">
    <property type="entry name" value="CYTOPLASMIC PROTEIN"/>
    <property type="match status" value="1"/>
</dbReference>
<reference evidence="2 3" key="1">
    <citation type="submission" date="2018-06" db="EMBL/GenBank/DDBJ databases">
        <title>Isolation of heavy metals resistant Paenibacillus silvae NC2 from Gold-Copper mine in ZiJin, China.</title>
        <authorList>
            <person name="Xu J."/>
            <person name="Mazhar H.S."/>
            <person name="Rensing C."/>
        </authorList>
    </citation>
    <scope>NUCLEOTIDE SEQUENCE [LARGE SCALE GENOMIC DNA]</scope>
    <source>
        <strain evidence="2 3">NC2</strain>
    </source>
</reference>
<dbReference type="InterPro" id="IPR004675">
    <property type="entry name" value="AhpD_core"/>
</dbReference>
<gene>
    <name evidence="2" type="ORF">DN757_16545</name>
</gene>
<evidence type="ECO:0000259" key="1">
    <source>
        <dbReference type="Pfam" id="PF02627"/>
    </source>
</evidence>
<dbReference type="Gene3D" id="1.20.1290.10">
    <property type="entry name" value="AhpD-like"/>
    <property type="match status" value="1"/>
</dbReference>
<proteinExistence type="predicted"/>
<dbReference type="RefSeq" id="WP_111271302.1">
    <property type="nucleotide sequence ID" value="NZ_QKWW01000047.1"/>
</dbReference>
<dbReference type="NCBIfam" id="TIGR00778">
    <property type="entry name" value="ahpD_dom"/>
    <property type="match status" value="1"/>
</dbReference>
<protein>
    <submittedName>
        <fullName evidence="2">Carboxymuconolactone decarboxylase family protein</fullName>
    </submittedName>
</protein>
<dbReference type="InterPro" id="IPR029032">
    <property type="entry name" value="AhpD-like"/>
</dbReference>
<dbReference type="AlphaFoldDB" id="A0A2W6NEK7"/>
<dbReference type="InterPro" id="IPR003779">
    <property type="entry name" value="CMD-like"/>
</dbReference>
<comment type="caution">
    <text evidence="2">The sequence shown here is derived from an EMBL/GenBank/DDBJ whole genome shotgun (WGS) entry which is preliminary data.</text>
</comment>
<feature type="domain" description="Carboxymuconolactone decarboxylase-like" evidence="1">
    <location>
        <begin position="31"/>
        <end position="93"/>
    </location>
</feature>
<evidence type="ECO:0000313" key="2">
    <source>
        <dbReference type="EMBL" id="PZT54414.1"/>
    </source>
</evidence>
<dbReference type="GO" id="GO:0051920">
    <property type="term" value="F:peroxiredoxin activity"/>
    <property type="evidence" value="ECO:0007669"/>
    <property type="project" value="InterPro"/>
</dbReference>
<dbReference type="Pfam" id="PF02627">
    <property type="entry name" value="CMD"/>
    <property type="match status" value="1"/>
</dbReference>
<dbReference type="Proteomes" id="UP000249204">
    <property type="component" value="Unassembled WGS sequence"/>
</dbReference>
<evidence type="ECO:0000313" key="3">
    <source>
        <dbReference type="Proteomes" id="UP000249204"/>
    </source>
</evidence>